<dbReference type="Gene3D" id="1.10.10.60">
    <property type="entry name" value="Homeodomain-like"/>
    <property type="match status" value="2"/>
</dbReference>
<dbReference type="Proteomes" id="UP000594263">
    <property type="component" value="Unplaced"/>
</dbReference>
<dbReference type="Gramene" id="Kaladp0037s0533.1.v1.1">
    <property type="protein sequence ID" value="Kaladp0037s0533.1.v1.1"/>
    <property type="gene ID" value="Kaladp0037s0533.v1.1"/>
</dbReference>
<accession>A0A7N0ZUJ0</accession>
<comment type="subcellular location">
    <subcellularLocation>
        <location evidence="1">Nucleus</location>
    </subcellularLocation>
</comment>
<dbReference type="Pfam" id="PF13837">
    <property type="entry name" value="Myb_DNA-bind_4"/>
    <property type="match status" value="2"/>
</dbReference>
<evidence type="ECO:0000259" key="7">
    <source>
        <dbReference type="PROSITE" id="PS50090"/>
    </source>
</evidence>
<feature type="region of interest" description="Disordered" evidence="6">
    <location>
        <begin position="77"/>
        <end position="105"/>
    </location>
</feature>
<dbReference type="AlphaFoldDB" id="A0A7N0ZUJ0"/>
<evidence type="ECO:0000256" key="5">
    <source>
        <dbReference type="ARBA" id="ARBA00023242"/>
    </source>
</evidence>
<protein>
    <recommendedName>
        <fullName evidence="7">Myb-like domain-containing protein</fullName>
    </recommendedName>
</protein>
<reference evidence="8" key="1">
    <citation type="submission" date="2021-01" db="UniProtKB">
        <authorList>
            <consortium name="EnsemblPlants"/>
        </authorList>
    </citation>
    <scope>IDENTIFICATION</scope>
</reference>
<feature type="compositionally biased region" description="Low complexity" evidence="6">
    <location>
        <begin position="31"/>
        <end position="48"/>
    </location>
</feature>
<evidence type="ECO:0000256" key="2">
    <source>
        <dbReference type="ARBA" id="ARBA00023015"/>
    </source>
</evidence>
<dbReference type="OMA" id="DGPKITH"/>
<evidence type="ECO:0000256" key="3">
    <source>
        <dbReference type="ARBA" id="ARBA00023125"/>
    </source>
</evidence>
<dbReference type="PROSITE" id="PS50090">
    <property type="entry name" value="MYB_LIKE"/>
    <property type="match status" value="1"/>
</dbReference>
<keyword evidence="4" id="KW-0804">Transcription</keyword>
<organism evidence="8 9">
    <name type="scientific">Kalanchoe fedtschenkoi</name>
    <name type="common">Lavender scallops</name>
    <name type="synonym">South American air plant</name>
    <dbReference type="NCBI Taxonomy" id="63787"/>
    <lineage>
        <taxon>Eukaryota</taxon>
        <taxon>Viridiplantae</taxon>
        <taxon>Streptophyta</taxon>
        <taxon>Embryophyta</taxon>
        <taxon>Tracheophyta</taxon>
        <taxon>Spermatophyta</taxon>
        <taxon>Magnoliopsida</taxon>
        <taxon>eudicotyledons</taxon>
        <taxon>Gunneridae</taxon>
        <taxon>Pentapetalae</taxon>
        <taxon>Saxifragales</taxon>
        <taxon>Crassulaceae</taxon>
        <taxon>Kalanchoe</taxon>
    </lineage>
</organism>
<name>A0A7N0ZUJ0_KALFE</name>
<evidence type="ECO:0000313" key="8">
    <source>
        <dbReference type="EnsemblPlants" id="Kaladp0037s0533.1.v1.1"/>
    </source>
</evidence>
<dbReference type="InterPro" id="IPR044822">
    <property type="entry name" value="Myb_DNA-bind_4"/>
</dbReference>
<evidence type="ECO:0000256" key="4">
    <source>
        <dbReference type="ARBA" id="ARBA00023163"/>
    </source>
</evidence>
<dbReference type="PANTHER" id="PTHR21654:SF61">
    <property type="entry name" value="TRIHELIX TRANSCRIPTION FACTOR GTL2"/>
    <property type="match status" value="1"/>
</dbReference>
<keyword evidence="3" id="KW-0238">DNA-binding</keyword>
<evidence type="ECO:0000256" key="6">
    <source>
        <dbReference type="SAM" id="MobiDB-lite"/>
    </source>
</evidence>
<dbReference type="GO" id="GO:0003677">
    <property type="term" value="F:DNA binding"/>
    <property type="evidence" value="ECO:0007669"/>
    <property type="project" value="UniProtKB-KW"/>
</dbReference>
<feature type="compositionally biased region" description="Pro residues" evidence="6">
    <location>
        <begin position="49"/>
        <end position="61"/>
    </location>
</feature>
<proteinExistence type="predicted"/>
<dbReference type="InterPro" id="IPR001005">
    <property type="entry name" value="SANT/Myb"/>
</dbReference>
<dbReference type="SMART" id="SM00717">
    <property type="entry name" value="SANT"/>
    <property type="match status" value="2"/>
</dbReference>
<feature type="domain" description="Myb-like" evidence="7">
    <location>
        <begin position="553"/>
        <end position="626"/>
    </location>
</feature>
<dbReference type="GO" id="GO:0005634">
    <property type="term" value="C:nucleus"/>
    <property type="evidence" value="ECO:0007669"/>
    <property type="project" value="UniProtKB-SubCell"/>
</dbReference>
<keyword evidence="2" id="KW-0805">Transcription regulation</keyword>
<evidence type="ECO:0000313" key="9">
    <source>
        <dbReference type="Proteomes" id="UP000594263"/>
    </source>
</evidence>
<dbReference type="PANTHER" id="PTHR21654">
    <property type="entry name" value="FI21293P1"/>
    <property type="match status" value="1"/>
</dbReference>
<sequence length="681" mass="77337">MFDGMHNQDQLFHQFISFSSPSSSRPPPLPSSLHHQQLSSPFPASFPVASPPPIIPPPPPNQSIQFSDLFHRPTNLPSFHHLNPAPSPHNLISSKQYTSDQHTNSNSISDVLEAQVHPKDEVGLIRSLFPRAAASSSTLLVERERPSSSPPTLHQHEFWSNEEVVALLRIRSSSETSWFPPDFTWEHVSRKLAAIGFKRSAKTCKEKFEEESKTCFDTFNNRVISDRNSYRIFSELENICGRDDNNAEKSAIQLQANDREEDPIIKINNHQDMQAEEEEGLECENKQANTRCNNNVLEEDADAGVSPAMIIQQYSQREQLECREKVMKAKAKKKKKIRQEHKFQIMKGLCEGLVNKMMTQQEELHNKILEDLLKRDEENKAREEAWKRMEVERLNTELEIRAQEQAIAGDRQAAIIDLLSTTTTSATSHESRRGIIDANIVAHLLKPIPHMSTKVITQSHDQNPPPPDQPPCPNLQTLIVHEALEPPQTPTSTIEPHISNPPACLPASYSTTPVDSSGGRSAPAQLICYPKPSTKKAIMQQPNNNSGAGILSEEDQHGVRWPRDQVLALIDLRCSLLTNKNGDNEERDEGNKQQTAPLWERISRKMFQLGYQRSAKRCKEKWENINKYFRKTKDNNVNKKRSNDSRTCPYFHQLSQLYEQGTLTAPSHHHTPLLENGQNKM</sequence>
<feature type="region of interest" description="Disordered" evidence="6">
    <location>
        <begin position="18"/>
        <end position="61"/>
    </location>
</feature>
<keyword evidence="5" id="KW-0539">Nucleus</keyword>
<keyword evidence="9" id="KW-1185">Reference proteome</keyword>
<feature type="compositionally biased region" description="Polar residues" evidence="6">
    <location>
        <begin position="90"/>
        <end position="105"/>
    </location>
</feature>
<dbReference type="GO" id="GO:0006355">
    <property type="term" value="P:regulation of DNA-templated transcription"/>
    <property type="evidence" value="ECO:0007669"/>
    <property type="project" value="UniProtKB-ARBA"/>
</dbReference>
<evidence type="ECO:0000256" key="1">
    <source>
        <dbReference type="ARBA" id="ARBA00004123"/>
    </source>
</evidence>
<dbReference type="EnsemblPlants" id="Kaladp0037s0533.1.v1.1">
    <property type="protein sequence ID" value="Kaladp0037s0533.1.v1.1"/>
    <property type="gene ID" value="Kaladp0037s0533.v1.1"/>
</dbReference>
<dbReference type="CDD" id="cd12203">
    <property type="entry name" value="GT1"/>
    <property type="match status" value="1"/>
</dbReference>